<keyword evidence="6" id="KW-0442">Lipid degradation</keyword>
<evidence type="ECO:0000313" key="19">
    <source>
        <dbReference type="EMBL" id="BBX04475.1"/>
    </source>
</evidence>
<dbReference type="PANTHER" id="PTHR46696:SF4">
    <property type="entry name" value="BIOTIN BIOSYNTHESIS CYTOCHROME P450"/>
    <property type="match status" value="1"/>
</dbReference>
<keyword evidence="7 18" id="KW-0560">Oxidoreductase</keyword>
<dbReference type="EMBL" id="AP022560">
    <property type="protein sequence ID" value="BBX04475.1"/>
    <property type="molecule type" value="Genomic_DNA"/>
</dbReference>
<evidence type="ECO:0000256" key="15">
    <source>
        <dbReference type="ARBA" id="ARBA00079588"/>
    </source>
</evidence>
<dbReference type="SUPFAM" id="SSF48264">
    <property type="entry name" value="Cytochrome P450"/>
    <property type="match status" value="1"/>
</dbReference>
<proteinExistence type="inferred from homology"/>
<keyword evidence="12" id="KW-0753">Steroid metabolism</keyword>
<keyword evidence="3" id="KW-0153">Cholesterol metabolism</keyword>
<evidence type="ECO:0000256" key="8">
    <source>
        <dbReference type="ARBA" id="ARBA00023004"/>
    </source>
</evidence>
<accession>A0AAD1HGR6</accession>
<evidence type="ECO:0000256" key="11">
    <source>
        <dbReference type="ARBA" id="ARBA00023166"/>
    </source>
</evidence>
<dbReference type="InterPro" id="IPR017972">
    <property type="entry name" value="Cyt_P450_CS"/>
</dbReference>
<evidence type="ECO:0000256" key="14">
    <source>
        <dbReference type="ARBA" id="ARBA00070775"/>
    </source>
</evidence>
<dbReference type="CDD" id="cd11033">
    <property type="entry name" value="CYP142-like"/>
    <property type="match status" value="1"/>
</dbReference>
<dbReference type="PRINTS" id="PR00359">
    <property type="entry name" value="BP450"/>
</dbReference>
<keyword evidence="5 18" id="KW-0479">Metal-binding</keyword>
<reference evidence="19 20" key="1">
    <citation type="journal article" date="2019" name="Emerg. Microbes Infect.">
        <title>Comprehensive subspecies identification of 175 nontuberculous mycobacteria species based on 7547 genomic profiles.</title>
        <authorList>
            <person name="Matsumoto Y."/>
            <person name="Kinjo T."/>
            <person name="Motooka D."/>
            <person name="Nabeya D."/>
            <person name="Jung N."/>
            <person name="Uechi K."/>
            <person name="Horii T."/>
            <person name="Iida T."/>
            <person name="Fujita J."/>
            <person name="Nakamura S."/>
        </authorList>
    </citation>
    <scope>NUCLEOTIDE SEQUENCE [LARGE SCALE GENOMIC DNA]</scope>
    <source>
        <strain evidence="19 20">JCM 6375</strain>
    </source>
</reference>
<name>A0AAD1HGR6_9MYCO</name>
<dbReference type="PROSITE" id="PS00086">
    <property type="entry name" value="CYTOCHROME_P450"/>
    <property type="match status" value="1"/>
</dbReference>
<evidence type="ECO:0000256" key="17">
    <source>
        <dbReference type="ARBA" id="ARBA00083909"/>
    </source>
</evidence>
<dbReference type="PANTHER" id="PTHR46696">
    <property type="entry name" value="P450, PUTATIVE (EUROFUNG)-RELATED"/>
    <property type="match status" value="1"/>
</dbReference>
<dbReference type="InterPro" id="IPR001128">
    <property type="entry name" value="Cyt_P450"/>
</dbReference>
<evidence type="ECO:0000256" key="7">
    <source>
        <dbReference type="ARBA" id="ARBA00023002"/>
    </source>
</evidence>
<comment type="pathway">
    <text evidence="13">Steroid metabolism; cholesterol degradation.</text>
</comment>
<dbReference type="InterPro" id="IPR002397">
    <property type="entry name" value="Cyt_P450_B"/>
</dbReference>
<gene>
    <name evidence="19" type="ORF">MMOR_54110</name>
</gene>
<evidence type="ECO:0000256" key="3">
    <source>
        <dbReference type="ARBA" id="ARBA00022548"/>
    </source>
</evidence>
<evidence type="ECO:0000256" key="5">
    <source>
        <dbReference type="ARBA" id="ARBA00022723"/>
    </source>
</evidence>
<dbReference type="Proteomes" id="UP000466681">
    <property type="component" value="Chromosome"/>
</dbReference>
<evidence type="ECO:0000256" key="1">
    <source>
        <dbReference type="ARBA" id="ARBA00001971"/>
    </source>
</evidence>
<dbReference type="RefSeq" id="WP_083156051.1">
    <property type="nucleotide sequence ID" value="NZ_AP022560.1"/>
</dbReference>
<comment type="cofactor">
    <cofactor evidence="1">
        <name>heme</name>
        <dbReference type="ChEBI" id="CHEBI:30413"/>
    </cofactor>
</comment>
<protein>
    <recommendedName>
        <fullName evidence="14">Steroid C26-monooxygenase</fullName>
    </recommendedName>
    <alternativeName>
        <fullName evidence="15">Cholest-4-en-3-one C26-monooxygenase</fullName>
    </alternativeName>
    <alternativeName>
        <fullName evidence="17">Cholesterol C26-monooxygenase</fullName>
    </alternativeName>
    <alternativeName>
        <fullName evidence="16">Steroid C27-monooxygenase</fullName>
    </alternativeName>
</protein>
<evidence type="ECO:0000256" key="16">
    <source>
        <dbReference type="ARBA" id="ARBA00082981"/>
    </source>
</evidence>
<keyword evidence="11" id="KW-1207">Sterol metabolism</keyword>
<sequence>MSTSTMDQESQEAAKVFVDPTAYADDDRLHAALAHLRAHNPVPYVDHEPYRPFYAITKHADIMAIERENNLWLSEPRPLLVTAEADDFGKQQLEAGMGLRTLIHMDDPHHRDVRKIGADWFRPKAMRDLKVNVDALAKRYVDKMRDIGPECDFVTEIAVNFPLYVIMSLLGLPEEDFPRMHQLTQEMFGGDDEEYNKRGQSPEEQLTILLDFFNYFAQLTASRREHPTDDLASAIANGRIDGEPLSDVDTASYYVIVASAGHDTTKDAISGGLLALIENPGELDRLRKDPGLMGTAVEEMIRWTTPVKEFMRTAAEDTEVRGVPIKKGESVYLAYVSGNRDEEVFDEPFRFDVGRDPNKHVAFGYGVHFCLGAALARMEMASLFTELVPRLESIELAGKPELAATTFVGGLKHLPIRYAVR</sequence>
<keyword evidence="9 18" id="KW-0503">Monooxygenase</keyword>
<evidence type="ECO:0000256" key="10">
    <source>
        <dbReference type="ARBA" id="ARBA00023098"/>
    </source>
</evidence>
<evidence type="ECO:0000256" key="2">
    <source>
        <dbReference type="ARBA" id="ARBA00010617"/>
    </source>
</evidence>
<dbReference type="GO" id="GO:0036199">
    <property type="term" value="F:cholest-4-en-3-one 26-monooxygenase activity"/>
    <property type="evidence" value="ECO:0007669"/>
    <property type="project" value="TreeGrafter"/>
</dbReference>
<dbReference type="AlphaFoldDB" id="A0AAD1HGR6"/>
<dbReference type="FunFam" id="1.10.630.10:FF:000018">
    <property type="entry name" value="Cytochrome P450 monooxygenase"/>
    <property type="match status" value="1"/>
</dbReference>
<organism evidence="19 20">
    <name type="scientific">Mycolicibacterium moriokaense</name>
    <dbReference type="NCBI Taxonomy" id="39691"/>
    <lineage>
        <taxon>Bacteria</taxon>
        <taxon>Bacillati</taxon>
        <taxon>Actinomycetota</taxon>
        <taxon>Actinomycetes</taxon>
        <taxon>Mycobacteriales</taxon>
        <taxon>Mycobacteriaceae</taxon>
        <taxon>Mycolicibacterium</taxon>
    </lineage>
</organism>
<dbReference type="Gene3D" id="1.10.630.10">
    <property type="entry name" value="Cytochrome P450"/>
    <property type="match status" value="1"/>
</dbReference>
<evidence type="ECO:0000256" key="6">
    <source>
        <dbReference type="ARBA" id="ARBA00022963"/>
    </source>
</evidence>
<dbReference type="InterPro" id="IPR036396">
    <property type="entry name" value="Cyt_P450_sf"/>
</dbReference>
<dbReference type="GO" id="GO:0006707">
    <property type="term" value="P:cholesterol catabolic process"/>
    <property type="evidence" value="ECO:0007669"/>
    <property type="project" value="TreeGrafter"/>
</dbReference>
<dbReference type="GO" id="GO:0020037">
    <property type="term" value="F:heme binding"/>
    <property type="evidence" value="ECO:0007669"/>
    <property type="project" value="InterPro"/>
</dbReference>
<keyword evidence="4 18" id="KW-0349">Heme</keyword>
<dbReference type="Pfam" id="PF00067">
    <property type="entry name" value="p450"/>
    <property type="match status" value="1"/>
</dbReference>
<evidence type="ECO:0000256" key="13">
    <source>
        <dbReference type="ARBA" id="ARBA00049645"/>
    </source>
</evidence>
<dbReference type="KEGG" id="mmor:MMOR_54110"/>
<keyword evidence="8 18" id="KW-0408">Iron</keyword>
<evidence type="ECO:0000256" key="9">
    <source>
        <dbReference type="ARBA" id="ARBA00023033"/>
    </source>
</evidence>
<comment type="similarity">
    <text evidence="2 18">Belongs to the cytochrome P450 family.</text>
</comment>
<evidence type="ECO:0000256" key="18">
    <source>
        <dbReference type="RuleBase" id="RU000461"/>
    </source>
</evidence>
<evidence type="ECO:0000256" key="12">
    <source>
        <dbReference type="ARBA" id="ARBA00023221"/>
    </source>
</evidence>
<dbReference type="GO" id="GO:0005506">
    <property type="term" value="F:iron ion binding"/>
    <property type="evidence" value="ECO:0007669"/>
    <property type="project" value="InterPro"/>
</dbReference>
<keyword evidence="10" id="KW-0443">Lipid metabolism</keyword>
<evidence type="ECO:0000313" key="20">
    <source>
        <dbReference type="Proteomes" id="UP000466681"/>
    </source>
</evidence>
<keyword evidence="20" id="KW-1185">Reference proteome</keyword>
<dbReference type="GO" id="GO:0008395">
    <property type="term" value="F:steroid hydroxylase activity"/>
    <property type="evidence" value="ECO:0007669"/>
    <property type="project" value="TreeGrafter"/>
</dbReference>
<evidence type="ECO:0000256" key="4">
    <source>
        <dbReference type="ARBA" id="ARBA00022617"/>
    </source>
</evidence>
<dbReference type="PRINTS" id="PR00385">
    <property type="entry name" value="P450"/>
</dbReference>